<feature type="domain" description="YetF C-terminal" evidence="8">
    <location>
        <begin position="90"/>
        <end position="156"/>
    </location>
</feature>
<proteinExistence type="inferred from homology"/>
<keyword evidence="11" id="KW-1185">Reference proteome</keyword>
<sequence>MFFDSGTVLVRTVVVGTLAYLALVALLRLAGKRTLSKWNAFDLVVTVAFGSTLASALLSKDTSLAQGVVAFALLVGLQWAITRLSVRYGVFQRWVKAEPRLLLLRGQLRHDALRAERVSESEVRAAVRAHGSTALEDIEAVVLETDGTFSVIGQRGSSASAMSDVQGYCQ</sequence>
<dbReference type="Pfam" id="PF20730">
    <property type="entry name" value="YetF_N"/>
    <property type="match status" value="1"/>
</dbReference>
<evidence type="ECO:0000313" key="11">
    <source>
        <dbReference type="Proteomes" id="UP001334501"/>
    </source>
</evidence>
<evidence type="ECO:0000259" key="9">
    <source>
        <dbReference type="Pfam" id="PF20730"/>
    </source>
</evidence>
<feature type="transmembrane region" description="Helical" evidence="7">
    <location>
        <begin position="39"/>
        <end position="58"/>
    </location>
</feature>
<organism evidence="10 11">
    <name type="scientific">Lysobacter zhanggongensis</name>
    <dbReference type="NCBI Taxonomy" id="1774951"/>
    <lineage>
        <taxon>Bacteria</taxon>
        <taxon>Pseudomonadati</taxon>
        <taxon>Pseudomonadota</taxon>
        <taxon>Gammaproteobacteria</taxon>
        <taxon>Lysobacterales</taxon>
        <taxon>Lysobacteraceae</taxon>
        <taxon>Lysobacter</taxon>
    </lineage>
</organism>
<dbReference type="Proteomes" id="UP001334501">
    <property type="component" value="Unassembled WGS sequence"/>
</dbReference>
<dbReference type="PANTHER" id="PTHR34582">
    <property type="entry name" value="UPF0702 TRANSMEMBRANE PROTEIN YCAP"/>
    <property type="match status" value="1"/>
</dbReference>
<accession>A0ABU7YQB5</accession>
<dbReference type="InterPro" id="IPR048454">
    <property type="entry name" value="YetF_N"/>
</dbReference>
<dbReference type="EMBL" id="JAXGFO010000021">
    <property type="protein sequence ID" value="MEG3157369.1"/>
    <property type="molecule type" value="Genomic_DNA"/>
</dbReference>
<dbReference type="InterPro" id="IPR023090">
    <property type="entry name" value="UPF0702_alpha/beta_dom_sf"/>
</dbReference>
<dbReference type="PANTHER" id="PTHR34582:SF6">
    <property type="entry name" value="UPF0702 TRANSMEMBRANE PROTEIN YCAP"/>
    <property type="match status" value="1"/>
</dbReference>
<comment type="caution">
    <text evidence="10">The sequence shown here is derived from an EMBL/GenBank/DDBJ whole genome shotgun (WGS) entry which is preliminary data.</text>
</comment>
<keyword evidence="5 7" id="KW-1133">Transmembrane helix</keyword>
<evidence type="ECO:0000256" key="5">
    <source>
        <dbReference type="ARBA" id="ARBA00022989"/>
    </source>
</evidence>
<feature type="domain" description="YetF-like N-terminal transmembrane" evidence="9">
    <location>
        <begin position="17"/>
        <end position="81"/>
    </location>
</feature>
<reference evidence="10 11" key="1">
    <citation type="journal article" date="2017" name="Curr. Microbiol.">
        <title>Lysobacter zhanggongensis sp. nov. Isolated from a Pit Mud.</title>
        <authorList>
            <person name="Zhang X.F."/>
            <person name="Wang H.H."/>
            <person name="Sun X.Y."/>
            <person name="Pan C.M."/>
        </authorList>
    </citation>
    <scope>NUCLEOTIDE SEQUENCE [LARGE SCALE GENOMIC DNA]</scope>
    <source>
        <strain evidence="10 11">ZGLJ7-1</strain>
    </source>
</reference>
<evidence type="ECO:0000313" key="10">
    <source>
        <dbReference type="EMBL" id="MEG3157369.1"/>
    </source>
</evidence>
<dbReference type="Pfam" id="PF04239">
    <property type="entry name" value="DUF421"/>
    <property type="match status" value="1"/>
</dbReference>
<keyword evidence="6 7" id="KW-0472">Membrane</keyword>
<evidence type="ECO:0000256" key="2">
    <source>
        <dbReference type="ARBA" id="ARBA00006448"/>
    </source>
</evidence>
<evidence type="ECO:0000256" key="4">
    <source>
        <dbReference type="ARBA" id="ARBA00022692"/>
    </source>
</evidence>
<evidence type="ECO:0000259" key="8">
    <source>
        <dbReference type="Pfam" id="PF04239"/>
    </source>
</evidence>
<evidence type="ECO:0000256" key="1">
    <source>
        <dbReference type="ARBA" id="ARBA00004651"/>
    </source>
</evidence>
<protein>
    <submittedName>
        <fullName evidence="10">DUF421 domain-containing protein</fullName>
    </submittedName>
</protein>
<keyword evidence="4 7" id="KW-0812">Transmembrane</keyword>
<evidence type="ECO:0000256" key="6">
    <source>
        <dbReference type="ARBA" id="ARBA00023136"/>
    </source>
</evidence>
<dbReference type="InterPro" id="IPR007353">
    <property type="entry name" value="DUF421"/>
</dbReference>
<feature type="transmembrane region" description="Helical" evidence="7">
    <location>
        <begin position="64"/>
        <end position="86"/>
    </location>
</feature>
<evidence type="ECO:0000256" key="7">
    <source>
        <dbReference type="SAM" id="Phobius"/>
    </source>
</evidence>
<name>A0ABU7YQB5_9GAMM</name>
<evidence type="ECO:0000256" key="3">
    <source>
        <dbReference type="ARBA" id="ARBA00022475"/>
    </source>
</evidence>
<keyword evidence="3" id="KW-1003">Cell membrane</keyword>
<feature type="transmembrane region" description="Helical" evidence="7">
    <location>
        <begin position="6"/>
        <end position="27"/>
    </location>
</feature>
<comment type="similarity">
    <text evidence="2">Belongs to the UPF0702 family.</text>
</comment>
<gene>
    <name evidence="10" type="ORF">SNE33_05615</name>
</gene>
<comment type="subcellular location">
    <subcellularLocation>
        <location evidence="1">Cell membrane</location>
        <topology evidence="1">Multi-pass membrane protein</topology>
    </subcellularLocation>
</comment>
<dbReference type="Gene3D" id="3.30.240.20">
    <property type="entry name" value="bsu07140 like domains"/>
    <property type="match status" value="1"/>
</dbReference>